<dbReference type="Gene3D" id="1.10.10.60">
    <property type="entry name" value="Homeodomain-like"/>
    <property type="match status" value="1"/>
</dbReference>
<reference evidence="3 4" key="1">
    <citation type="submission" date="2018-04" db="EMBL/GenBank/DDBJ databases">
        <title>The genome of golden apple snail Pomacea canaliculata provides insight into stress tolerance and invasive adaptation.</title>
        <authorList>
            <person name="Liu C."/>
            <person name="Liu B."/>
            <person name="Ren Y."/>
            <person name="Zhang Y."/>
            <person name="Wang H."/>
            <person name="Li S."/>
            <person name="Jiang F."/>
            <person name="Yin L."/>
            <person name="Zhang G."/>
            <person name="Qian W."/>
            <person name="Fan W."/>
        </authorList>
    </citation>
    <scope>NUCLEOTIDE SEQUENCE [LARGE SCALE GENOMIC DNA]</scope>
    <source>
        <strain evidence="3">SZHN2017</strain>
        <tissue evidence="3">Muscle</tissue>
    </source>
</reference>
<dbReference type="Gene3D" id="3.30.710.10">
    <property type="entry name" value="Potassium Channel Kv1.1, Chain A"/>
    <property type="match status" value="1"/>
</dbReference>
<evidence type="ECO:0000313" key="4">
    <source>
        <dbReference type="Proteomes" id="UP000245119"/>
    </source>
</evidence>
<dbReference type="Proteomes" id="UP000245119">
    <property type="component" value="Linkage Group LG4"/>
</dbReference>
<gene>
    <name evidence="3" type="ORF">C0Q70_08501</name>
</gene>
<dbReference type="PANTHER" id="PTHR20946:SF0">
    <property type="entry name" value="SANT AND BTB DOMAIN REGULATOR OF CLASS SWITCH RECOMBINATION"/>
    <property type="match status" value="1"/>
</dbReference>
<evidence type="ECO:0000259" key="2">
    <source>
        <dbReference type="Pfam" id="PF11822"/>
    </source>
</evidence>
<feature type="domain" description="SANT and BTB" evidence="2">
    <location>
        <begin position="126"/>
        <end position="225"/>
    </location>
</feature>
<evidence type="ECO:0000256" key="1">
    <source>
        <dbReference type="SAM" id="MobiDB-lite"/>
    </source>
</evidence>
<protein>
    <recommendedName>
        <fullName evidence="2">SANT and BTB domain-containing protein</fullName>
    </recommendedName>
</protein>
<dbReference type="InterPro" id="IPR021777">
    <property type="entry name" value="SANBR_BTB"/>
</dbReference>
<dbReference type="InterPro" id="IPR001005">
    <property type="entry name" value="SANT/Myb"/>
</dbReference>
<dbReference type="OrthoDB" id="550012at2759"/>
<name>A0A2T7PI08_POMCA</name>
<dbReference type="EMBL" id="PZQS01000004">
    <property type="protein sequence ID" value="PVD33053.1"/>
    <property type="molecule type" value="Genomic_DNA"/>
</dbReference>
<dbReference type="InterPro" id="IPR011333">
    <property type="entry name" value="SKP1/BTB/POZ_sf"/>
</dbReference>
<keyword evidence="4" id="KW-1185">Reference proteome</keyword>
<dbReference type="AlphaFoldDB" id="A0A2T7PI08"/>
<evidence type="ECO:0000313" key="3">
    <source>
        <dbReference type="EMBL" id="PVD33053.1"/>
    </source>
</evidence>
<proteinExistence type="predicted"/>
<organism evidence="3 4">
    <name type="scientific">Pomacea canaliculata</name>
    <name type="common">Golden apple snail</name>
    <dbReference type="NCBI Taxonomy" id="400727"/>
    <lineage>
        <taxon>Eukaryota</taxon>
        <taxon>Metazoa</taxon>
        <taxon>Spiralia</taxon>
        <taxon>Lophotrochozoa</taxon>
        <taxon>Mollusca</taxon>
        <taxon>Gastropoda</taxon>
        <taxon>Caenogastropoda</taxon>
        <taxon>Architaenioglossa</taxon>
        <taxon>Ampullarioidea</taxon>
        <taxon>Ampullariidae</taxon>
        <taxon>Pomacea</taxon>
    </lineage>
</organism>
<comment type="caution">
    <text evidence="3">The sequence shown here is derived from an EMBL/GenBank/DDBJ whole genome shotgun (WGS) entry which is preliminary data.</text>
</comment>
<dbReference type="InterPro" id="IPR045902">
    <property type="entry name" value="SANBR-like"/>
</dbReference>
<feature type="region of interest" description="Disordered" evidence="1">
    <location>
        <begin position="83"/>
        <end position="118"/>
    </location>
</feature>
<sequence length="403" mass="45669">MAAIEPFSRVGVTLDLILKTLIASPDFNSQNVKNWEAIARLIPGTNANQCARRYEELMVTLGFPLQLTGKGFIAPAVSTLTSLSGSESNTQVSSSSDSNKKIKSQEQPGALGGTGGADGGEQGPMMVIHVCDEAKNLKKDFYCPRDLLIKEMKYFAEYLSTDTQRCEEVDISVHCDVQIFDWLIKYVKRGTKEVVEPPVLEANNVVSILISSDFLKMDTLVQECVEYCHHNMTAIVSTNCNMNCINDHLITRISDLFSHSEADDIKDRKDKFKSKIFAKKLECLFSPDYSSPDSPENASTLFRCTICKRLLTVNLEKKVRCMPSRMTIDRWGRLTYSHVRDPTFDVNNYLLELKVQLKQWRDVYWRIWGTINVLTCSRCGDVFPVTEFGHCRYHPEPPQFDNN</sequence>
<dbReference type="PANTHER" id="PTHR20946">
    <property type="entry name" value="SANT AND BTB DOMAIN REGULATOR OF CLASS SWITCH RECOMBINATION"/>
    <property type="match status" value="1"/>
</dbReference>
<dbReference type="CDD" id="cd00167">
    <property type="entry name" value="SANT"/>
    <property type="match status" value="1"/>
</dbReference>
<dbReference type="Pfam" id="PF11822">
    <property type="entry name" value="BTB_SANBR"/>
    <property type="match status" value="1"/>
</dbReference>
<accession>A0A2T7PI08</accession>
<feature type="compositionally biased region" description="Low complexity" evidence="1">
    <location>
        <begin position="84"/>
        <end position="97"/>
    </location>
</feature>